<dbReference type="CDD" id="cd16917">
    <property type="entry name" value="HATPase_UhpB-NarQ-NarX-like"/>
    <property type="match status" value="1"/>
</dbReference>
<keyword evidence="1" id="KW-0808">Transferase</keyword>
<gene>
    <name evidence="6" type="ORF">GGQ93_000831</name>
</gene>
<dbReference type="GO" id="GO:0000160">
    <property type="term" value="P:phosphorelay signal transduction system"/>
    <property type="evidence" value="ECO:0007669"/>
    <property type="project" value="UniProtKB-KW"/>
</dbReference>
<dbReference type="InterPro" id="IPR050482">
    <property type="entry name" value="Sensor_HK_TwoCompSys"/>
</dbReference>
<dbReference type="InterPro" id="IPR005467">
    <property type="entry name" value="His_kinase_dom"/>
</dbReference>
<feature type="domain" description="Histidine kinase" evidence="5">
    <location>
        <begin position="107"/>
        <end position="173"/>
    </location>
</feature>
<evidence type="ECO:0000313" key="6">
    <source>
        <dbReference type="EMBL" id="MBB5739129.1"/>
    </source>
</evidence>
<proteinExistence type="predicted"/>
<organism evidence="6 7">
    <name type="scientific">Brevundimonas aurantiaca</name>
    <dbReference type="NCBI Taxonomy" id="74316"/>
    <lineage>
        <taxon>Bacteria</taxon>
        <taxon>Pseudomonadati</taxon>
        <taxon>Pseudomonadota</taxon>
        <taxon>Alphaproteobacteria</taxon>
        <taxon>Caulobacterales</taxon>
        <taxon>Caulobacteraceae</taxon>
        <taxon>Brevundimonas</taxon>
    </lineage>
</organism>
<sequence>MIAINEERQRLVRDMHDGVGGHLVSLAQLRGGAPDVETLRQGVRIAIDDLRLIIDSMNGVDDSLEVAIAIFHERMAPRLRLVGIELTWTAAPGAPVEGFSPEARINIYRILQEAITNAVKHAQASRVDIRLESETEAVVISVSDDGMGLPPRLRDGGKGLPNMKRRAERIGGT</sequence>
<dbReference type="RefSeq" id="WP_183215297.1">
    <property type="nucleotide sequence ID" value="NZ_CAJFZW010000044.1"/>
</dbReference>
<dbReference type="InterPro" id="IPR036890">
    <property type="entry name" value="HATPase_C_sf"/>
</dbReference>
<evidence type="ECO:0000256" key="4">
    <source>
        <dbReference type="SAM" id="MobiDB-lite"/>
    </source>
</evidence>
<evidence type="ECO:0000256" key="3">
    <source>
        <dbReference type="ARBA" id="ARBA00023012"/>
    </source>
</evidence>
<reference evidence="6 7" key="1">
    <citation type="submission" date="2020-08" db="EMBL/GenBank/DDBJ databases">
        <title>Genomic Encyclopedia of Type Strains, Phase IV (KMG-IV): sequencing the most valuable type-strain genomes for metagenomic binning, comparative biology and taxonomic classification.</title>
        <authorList>
            <person name="Goeker M."/>
        </authorList>
    </citation>
    <scope>NUCLEOTIDE SEQUENCE [LARGE SCALE GENOMIC DNA]</scope>
    <source>
        <strain evidence="6 7">DSM 4731</strain>
    </source>
</reference>
<protein>
    <submittedName>
        <fullName evidence="6">Signal transduction histidine kinase</fullName>
    </submittedName>
</protein>
<dbReference type="PANTHER" id="PTHR24421:SF58">
    <property type="entry name" value="SIGNAL TRANSDUCTION HISTIDINE-PROTEIN KINASE_PHOSPHATASE UHPB"/>
    <property type="match status" value="1"/>
</dbReference>
<feature type="region of interest" description="Disordered" evidence="4">
    <location>
        <begin position="150"/>
        <end position="173"/>
    </location>
</feature>
<dbReference type="PROSITE" id="PS50109">
    <property type="entry name" value="HIS_KIN"/>
    <property type="match status" value="1"/>
</dbReference>
<name>A0A7W9C549_9CAUL</name>
<keyword evidence="2 6" id="KW-0418">Kinase</keyword>
<dbReference type="Gene3D" id="1.20.5.1930">
    <property type="match status" value="1"/>
</dbReference>
<dbReference type="AlphaFoldDB" id="A0A7W9C549"/>
<keyword evidence="7" id="KW-1185">Reference proteome</keyword>
<dbReference type="EMBL" id="JACHOQ010000002">
    <property type="protein sequence ID" value="MBB5739129.1"/>
    <property type="molecule type" value="Genomic_DNA"/>
</dbReference>
<keyword evidence="3" id="KW-0902">Two-component regulatory system</keyword>
<dbReference type="InterPro" id="IPR003594">
    <property type="entry name" value="HATPase_dom"/>
</dbReference>
<accession>A0A7W9C549</accession>
<comment type="caution">
    <text evidence="6">The sequence shown here is derived from an EMBL/GenBank/DDBJ whole genome shotgun (WGS) entry which is preliminary data.</text>
</comment>
<dbReference type="Proteomes" id="UP000527324">
    <property type="component" value="Unassembled WGS sequence"/>
</dbReference>
<dbReference type="Pfam" id="PF02518">
    <property type="entry name" value="HATPase_c"/>
    <property type="match status" value="1"/>
</dbReference>
<evidence type="ECO:0000256" key="1">
    <source>
        <dbReference type="ARBA" id="ARBA00022679"/>
    </source>
</evidence>
<dbReference type="Gene3D" id="3.30.565.10">
    <property type="entry name" value="Histidine kinase-like ATPase, C-terminal domain"/>
    <property type="match status" value="1"/>
</dbReference>
<evidence type="ECO:0000259" key="5">
    <source>
        <dbReference type="PROSITE" id="PS50109"/>
    </source>
</evidence>
<evidence type="ECO:0000313" key="7">
    <source>
        <dbReference type="Proteomes" id="UP000527324"/>
    </source>
</evidence>
<dbReference type="PANTHER" id="PTHR24421">
    <property type="entry name" value="NITRATE/NITRITE SENSOR PROTEIN NARX-RELATED"/>
    <property type="match status" value="1"/>
</dbReference>
<evidence type="ECO:0000256" key="2">
    <source>
        <dbReference type="ARBA" id="ARBA00022777"/>
    </source>
</evidence>
<dbReference type="SUPFAM" id="SSF55874">
    <property type="entry name" value="ATPase domain of HSP90 chaperone/DNA topoisomerase II/histidine kinase"/>
    <property type="match status" value="1"/>
</dbReference>
<dbReference type="GO" id="GO:0016301">
    <property type="term" value="F:kinase activity"/>
    <property type="evidence" value="ECO:0007669"/>
    <property type="project" value="UniProtKB-KW"/>
</dbReference>